<dbReference type="AlphaFoldDB" id="A0A3P6CEY3"/>
<name>A0A3P6CEY3_BRACM</name>
<gene>
    <name evidence="1" type="ORF">BRAA04T17224Z</name>
</gene>
<proteinExistence type="predicted"/>
<evidence type="ECO:0000313" key="1">
    <source>
        <dbReference type="EMBL" id="VDD12960.1"/>
    </source>
</evidence>
<reference evidence="1" key="1">
    <citation type="submission" date="2018-11" db="EMBL/GenBank/DDBJ databases">
        <authorList>
            <consortium name="Genoscope - CEA"/>
            <person name="William W."/>
        </authorList>
    </citation>
    <scope>NUCLEOTIDE SEQUENCE</scope>
</reference>
<organism evidence="1">
    <name type="scientific">Brassica campestris</name>
    <name type="common">Field mustard</name>
    <dbReference type="NCBI Taxonomy" id="3711"/>
    <lineage>
        <taxon>Eukaryota</taxon>
        <taxon>Viridiplantae</taxon>
        <taxon>Streptophyta</taxon>
        <taxon>Embryophyta</taxon>
        <taxon>Tracheophyta</taxon>
        <taxon>Spermatophyta</taxon>
        <taxon>Magnoliopsida</taxon>
        <taxon>eudicotyledons</taxon>
        <taxon>Gunneridae</taxon>
        <taxon>Pentapetalae</taxon>
        <taxon>rosids</taxon>
        <taxon>malvids</taxon>
        <taxon>Brassicales</taxon>
        <taxon>Brassicaceae</taxon>
        <taxon>Brassiceae</taxon>
        <taxon>Brassica</taxon>
    </lineage>
</organism>
<accession>A0A3P6CEY3</accession>
<sequence>MEKNTCWGSNKILNSHRNFASRSSCGICLSSLCPHHLNFLHFLRSKSLVPQR</sequence>
<protein>
    <submittedName>
        <fullName evidence="1">Uncharacterized protein</fullName>
    </submittedName>
</protein>
<dbReference type="EMBL" id="LR031576">
    <property type="protein sequence ID" value="VDD12960.1"/>
    <property type="molecule type" value="Genomic_DNA"/>
</dbReference>